<evidence type="ECO:0000256" key="2">
    <source>
        <dbReference type="ARBA" id="ARBA00022989"/>
    </source>
</evidence>
<feature type="transmembrane region" description="Helical" evidence="4">
    <location>
        <begin position="303"/>
        <end position="322"/>
    </location>
</feature>
<dbReference type="Gene3D" id="1.20.1250.20">
    <property type="entry name" value="MFS general substrate transporter like domains"/>
    <property type="match status" value="1"/>
</dbReference>
<keyword evidence="7" id="KW-1185">Reference proteome</keyword>
<dbReference type="PANTHER" id="PTHR23534:SF1">
    <property type="entry name" value="MAJOR FACILITATOR SUPERFAMILY PROTEIN"/>
    <property type="match status" value="1"/>
</dbReference>
<dbReference type="InterPro" id="IPR011701">
    <property type="entry name" value="MFS"/>
</dbReference>
<dbReference type="PANTHER" id="PTHR23534">
    <property type="entry name" value="MFS PERMEASE"/>
    <property type="match status" value="1"/>
</dbReference>
<evidence type="ECO:0000256" key="3">
    <source>
        <dbReference type="ARBA" id="ARBA00023136"/>
    </source>
</evidence>
<keyword evidence="1 4" id="KW-0812">Transmembrane</keyword>
<reference evidence="6 7" key="1">
    <citation type="submission" date="2021-12" db="EMBL/GenBank/DDBJ databases">
        <title>Siccirubricoccus leaddurans sp. nov., a high concentration Zn2+ tolerance bacterium.</title>
        <authorList>
            <person name="Cao Y."/>
        </authorList>
    </citation>
    <scope>NUCLEOTIDE SEQUENCE [LARGE SCALE GENOMIC DNA]</scope>
    <source>
        <strain evidence="6 7">KC 17139</strain>
    </source>
</reference>
<organism evidence="6 7">
    <name type="scientific">Siccirubricoccus soli</name>
    <dbReference type="NCBI Taxonomy" id="2899147"/>
    <lineage>
        <taxon>Bacteria</taxon>
        <taxon>Pseudomonadati</taxon>
        <taxon>Pseudomonadota</taxon>
        <taxon>Alphaproteobacteria</taxon>
        <taxon>Acetobacterales</taxon>
        <taxon>Roseomonadaceae</taxon>
        <taxon>Siccirubricoccus</taxon>
    </lineage>
</organism>
<feature type="transmembrane region" description="Helical" evidence="4">
    <location>
        <begin position="136"/>
        <end position="155"/>
    </location>
</feature>
<sequence>MSATAPEKRNVALLAASQALFQTTSVLIMTVGGLAGHMLATDKGLATLPIAASTVGTAIATVPASLLMARVGRKPGFLVGTLLGAAGGALGVAGLLLGSFWLFCLAHVLAGAYQGFAQFYRFAAADAASDVFRSRAISLVMAGGVFAAFAGPGLASLTRDLSLGAPFVASYAGIIAVSLVATALVSLIQVPPPAAQSVREAPRPLSVIARQPAFLVALGGAAVGYGAMIMAMTATPLAMVGHHHDVADAASVIRWHVLGMFVPSFFTGALIARFGAPTMMLAGMALLAAHATVAVSGVDLLHFSSALVLLGVGWNFSYIGGTSLLTETYRPSEKAKVQAANDFLILGVVVAASFASGGLLHRLGWDGVNLTILPFLGAAVIALGTFLLRRRLRPRAAQPI</sequence>
<evidence type="ECO:0000313" key="6">
    <source>
        <dbReference type="EMBL" id="MCO6416140.1"/>
    </source>
</evidence>
<feature type="transmembrane region" description="Helical" evidence="4">
    <location>
        <begin position="343"/>
        <end position="361"/>
    </location>
</feature>
<protein>
    <submittedName>
        <fullName evidence="6">MFS transporter</fullName>
    </submittedName>
</protein>
<evidence type="ECO:0000256" key="4">
    <source>
        <dbReference type="SAM" id="Phobius"/>
    </source>
</evidence>
<evidence type="ECO:0000259" key="5">
    <source>
        <dbReference type="PROSITE" id="PS50850"/>
    </source>
</evidence>
<feature type="transmembrane region" description="Helical" evidence="4">
    <location>
        <begin position="76"/>
        <end position="94"/>
    </location>
</feature>
<feature type="transmembrane region" description="Helical" evidence="4">
    <location>
        <begin position="252"/>
        <end position="272"/>
    </location>
</feature>
<gene>
    <name evidence="6" type="ORF">JYK14_08165</name>
</gene>
<evidence type="ECO:0000313" key="7">
    <source>
        <dbReference type="Proteomes" id="UP001523392"/>
    </source>
</evidence>
<dbReference type="Pfam" id="PF07690">
    <property type="entry name" value="MFS_1"/>
    <property type="match status" value="1"/>
</dbReference>
<dbReference type="PROSITE" id="PS50850">
    <property type="entry name" value="MFS"/>
    <property type="match status" value="1"/>
</dbReference>
<feature type="transmembrane region" description="Helical" evidence="4">
    <location>
        <begin position="100"/>
        <end position="124"/>
    </location>
</feature>
<dbReference type="InterPro" id="IPR036259">
    <property type="entry name" value="MFS_trans_sf"/>
</dbReference>
<feature type="domain" description="Major facilitator superfamily (MFS) profile" evidence="5">
    <location>
        <begin position="212"/>
        <end position="400"/>
    </location>
</feature>
<dbReference type="Proteomes" id="UP001523392">
    <property type="component" value="Unassembled WGS sequence"/>
</dbReference>
<feature type="transmembrane region" description="Helical" evidence="4">
    <location>
        <begin position="48"/>
        <end position="69"/>
    </location>
</feature>
<dbReference type="RefSeq" id="WP_252952748.1">
    <property type="nucleotide sequence ID" value="NZ_JAFIRR010000048.1"/>
</dbReference>
<feature type="transmembrane region" description="Helical" evidence="4">
    <location>
        <begin position="212"/>
        <end position="232"/>
    </location>
</feature>
<dbReference type="EMBL" id="JAFIRR010000048">
    <property type="protein sequence ID" value="MCO6416140.1"/>
    <property type="molecule type" value="Genomic_DNA"/>
</dbReference>
<keyword evidence="2 4" id="KW-1133">Transmembrane helix</keyword>
<feature type="transmembrane region" description="Helical" evidence="4">
    <location>
        <begin position="167"/>
        <end position="191"/>
    </location>
</feature>
<evidence type="ECO:0000256" key="1">
    <source>
        <dbReference type="ARBA" id="ARBA00022692"/>
    </source>
</evidence>
<feature type="transmembrane region" description="Helical" evidence="4">
    <location>
        <begin position="12"/>
        <end position="36"/>
    </location>
</feature>
<comment type="caution">
    <text evidence="6">The sequence shown here is derived from an EMBL/GenBank/DDBJ whole genome shotgun (WGS) entry which is preliminary data.</text>
</comment>
<feature type="transmembrane region" description="Helical" evidence="4">
    <location>
        <begin position="279"/>
        <end position="297"/>
    </location>
</feature>
<dbReference type="SUPFAM" id="SSF103473">
    <property type="entry name" value="MFS general substrate transporter"/>
    <property type="match status" value="1"/>
</dbReference>
<dbReference type="InterPro" id="IPR020846">
    <property type="entry name" value="MFS_dom"/>
</dbReference>
<proteinExistence type="predicted"/>
<feature type="transmembrane region" description="Helical" evidence="4">
    <location>
        <begin position="367"/>
        <end position="388"/>
    </location>
</feature>
<keyword evidence="3 4" id="KW-0472">Membrane</keyword>
<name>A0ABT1D4D3_9PROT</name>
<accession>A0ABT1D4D3</accession>